<dbReference type="InterPro" id="IPR036907">
    <property type="entry name" value="5'-Nucleotdase_C_sf"/>
</dbReference>
<evidence type="ECO:0000259" key="5">
    <source>
        <dbReference type="Pfam" id="PF00149"/>
    </source>
</evidence>
<dbReference type="GO" id="GO:0000166">
    <property type="term" value="F:nucleotide binding"/>
    <property type="evidence" value="ECO:0007669"/>
    <property type="project" value="UniProtKB-KW"/>
</dbReference>
<evidence type="ECO:0000256" key="1">
    <source>
        <dbReference type="ARBA" id="ARBA00006654"/>
    </source>
</evidence>
<dbReference type="EMBL" id="LHPF02000048">
    <property type="protein sequence ID" value="PSC67762.1"/>
    <property type="molecule type" value="Genomic_DNA"/>
</dbReference>
<evidence type="ECO:0000256" key="4">
    <source>
        <dbReference type="SAM" id="MobiDB-lite"/>
    </source>
</evidence>
<dbReference type="PRINTS" id="PR01607">
    <property type="entry name" value="APYRASEFAMLY"/>
</dbReference>
<dbReference type="InterPro" id="IPR006179">
    <property type="entry name" value="5_nucleotidase/apyrase"/>
</dbReference>
<keyword evidence="3" id="KW-0378">Hydrolase</keyword>
<dbReference type="GO" id="GO:0016787">
    <property type="term" value="F:hydrolase activity"/>
    <property type="evidence" value="ECO:0007669"/>
    <property type="project" value="UniProtKB-KW"/>
</dbReference>
<keyword evidence="3" id="KW-0547">Nucleotide-binding</keyword>
<dbReference type="InterPro" id="IPR029052">
    <property type="entry name" value="Metallo-depent_PP-like"/>
</dbReference>
<feature type="compositionally biased region" description="Basic and acidic residues" evidence="4">
    <location>
        <begin position="650"/>
        <end position="660"/>
    </location>
</feature>
<dbReference type="Gene3D" id="3.90.780.10">
    <property type="entry name" value="5'-Nucleotidase, C-terminal domain"/>
    <property type="match status" value="1"/>
</dbReference>
<evidence type="ECO:0000313" key="8">
    <source>
        <dbReference type="Proteomes" id="UP000239649"/>
    </source>
</evidence>
<feature type="domain" description="Calcineurin-like phosphoesterase" evidence="5">
    <location>
        <begin position="50"/>
        <end position="277"/>
    </location>
</feature>
<dbReference type="PANTHER" id="PTHR11575:SF24">
    <property type="entry name" value="5'-NUCLEOTIDASE"/>
    <property type="match status" value="1"/>
</dbReference>
<dbReference type="AlphaFoldDB" id="A0A2P6V0Z7"/>
<dbReference type="STRING" id="554055.A0A2P6V0Z7"/>
<evidence type="ECO:0000256" key="3">
    <source>
        <dbReference type="RuleBase" id="RU362119"/>
    </source>
</evidence>
<dbReference type="Pfam" id="PF02872">
    <property type="entry name" value="5_nucleotid_C"/>
    <property type="match status" value="1"/>
</dbReference>
<dbReference type="InterPro" id="IPR008334">
    <property type="entry name" value="5'-Nucleotdase_C"/>
</dbReference>
<sequence length="676" mass="69122">MARLRATWALLAAAAVALAASVRAADPVWLTPGGLPATASTNPATSVVDLRILHVNDMHARVEPTDSSYNPVDPSKYASSYGGLARLAGFVKAARGEAVAAAADILVLHAGDQYTGTAWDTHYTRNGNFSVAEVLNSVGFDAMTIGNHELDFGPANLAGFASTLEAPLLSCNVNASRDANLAGKVKPYTIKTLPVSGKKVAIIGLTTPDTAVISSPGPTVDILTIEASLAGCATAAKAEGAEMIILLSHIGYDKDQIVAATSAFADVDLIIGGHSHTFLYGTPAPGGQPQLPAFPNPSLTGSAREGAGAAGPYPTNVLNGTKTVPVVTALWGGRYVGRLSTTWDLSGSLQSYSGAPVLLGGASSSNPVADDPAVAARVAALGAPLALLGNTVVGVLTTPLVSRGDQESNAGNLACAALRWAADTGLAAAKAVLSANPGLPVVCLENSGGFRTDIPAGNVTLGQVTAVLPFGNSMVLMRIKPATLISTLNNALSGYNSAAGRFCQIGGMRLAFDSRQDQYDRLVDATLDDAGGASLRSYSGDILLLTSSYVARGGDNFTALAAVPVLLDTNVGDAQVVADYITAKSPVAATKDGRIANCATDTSPLCPLPPPPPSGCGGDAAQPEACAKADRMRGERQQAQQELAAAPPDRPARMQQREQRLAGSYAMEDDQQGDCN</sequence>
<name>A0A2P6V0Z7_9CHLO</name>
<dbReference type="InterPro" id="IPR004843">
    <property type="entry name" value="Calcineurin-like_PHP"/>
</dbReference>
<evidence type="ECO:0000256" key="2">
    <source>
        <dbReference type="ARBA" id="ARBA00022729"/>
    </source>
</evidence>
<feature type="compositionally biased region" description="Low complexity" evidence="4">
    <location>
        <begin position="637"/>
        <end position="646"/>
    </location>
</feature>
<dbReference type="SUPFAM" id="SSF56300">
    <property type="entry name" value="Metallo-dependent phosphatases"/>
    <property type="match status" value="1"/>
</dbReference>
<dbReference type="SUPFAM" id="SSF55816">
    <property type="entry name" value="5'-nucleotidase (syn. UDP-sugar hydrolase), C-terminal domain"/>
    <property type="match status" value="1"/>
</dbReference>
<proteinExistence type="inferred from homology"/>
<feature type="compositionally biased region" description="Basic and acidic residues" evidence="4">
    <location>
        <begin position="627"/>
        <end position="636"/>
    </location>
</feature>
<dbReference type="Gene3D" id="3.60.21.10">
    <property type="match status" value="1"/>
</dbReference>
<dbReference type="PANTHER" id="PTHR11575">
    <property type="entry name" value="5'-NUCLEOTIDASE-RELATED"/>
    <property type="match status" value="1"/>
</dbReference>
<reference evidence="7 8" key="1">
    <citation type="journal article" date="2018" name="Plant J.">
        <title>Genome sequences of Chlorella sorokiniana UTEX 1602 and Micractinium conductrix SAG 241.80: implications to maltose excretion by a green alga.</title>
        <authorList>
            <person name="Arriola M.B."/>
            <person name="Velmurugan N."/>
            <person name="Zhang Y."/>
            <person name="Plunkett M.H."/>
            <person name="Hondzo H."/>
            <person name="Barney B.M."/>
        </authorList>
    </citation>
    <scope>NUCLEOTIDE SEQUENCE [LARGE SCALE GENOMIC DNA]</scope>
    <source>
        <strain evidence="7 8">SAG 241.80</strain>
    </source>
</reference>
<comment type="similarity">
    <text evidence="1 3">Belongs to the 5'-nucleotidase family.</text>
</comment>
<feature type="compositionally biased region" description="Acidic residues" evidence="4">
    <location>
        <begin position="667"/>
        <end position="676"/>
    </location>
</feature>
<organism evidence="7 8">
    <name type="scientific">Micractinium conductrix</name>
    <dbReference type="NCBI Taxonomy" id="554055"/>
    <lineage>
        <taxon>Eukaryota</taxon>
        <taxon>Viridiplantae</taxon>
        <taxon>Chlorophyta</taxon>
        <taxon>core chlorophytes</taxon>
        <taxon>Trebouxiophyceae</taxon>
        <taxon>Chlorellales</taxon>
        <taxon>Chlorellaceae</taxon>
        <taxon>Chlorella clade</taxon>
        <taxon>Micractinium</taxon>
    </lineage>
</organism>
<dbReference type="OrthoDB" id="531680at2759"/>
<keyword evidence="2 3" id="KW-0732">Signal</keyword>
<feature type="domain" description="5'-Nucleotidase C-terminal" evidence="6">
    <location>
        <begin position="393"/>
        <end position="561"/>
    </location>
</feature>
<feature type="signal peptide" evidence="3">
    <location>
        <begin position="1"/>
        <end position="24"/>
    </location>
</feature>
<feature type="region of interest" description="Disordered" evidence="4">
    <location>
        <begin position="609"/>
        <end position="676"/>
    </location>
</feature>
<keyword evidence="8" id="KW-1185">Reference proteome</keyword>
<gene>
    <name evidence="7" type="ORF">C2E20_8572</name>
</gene>
<accession>A0A2P6V0Z7</accession>
<dbReference type="GO" id="GO:0009166">
    <property type="term" value="P:nucleotide catabolic process"/>
    <property type="evidence" value="ECO:0007669"/>
    <property type="project" value="InterPro"/>
</dbReference>
<feature type="chain" id="PRO_5015021452" evidence="3">
    <location>
        <begin position="25"/>
        <end position="676"/>
    </location>
</feature>
<dbReference type="Pfam" id="PF00149">
    <property type="entry name" value="Metallophos"/>
    <property type="match status" value="1"/>
</dbReference>
<protein>
    <submittedName>
        <fullName evidence="7">Multifunctional 2, 3 -cyclic-nucleotide 2 -phosphodiesterase 5 -nucleotidase 3 -nucleotidase</fullName>
    </submittedName>
</protein>
<comment type="caution">
    <text evidence="7">The sequence shown here is derived from an EMBL/GenBank/DDBJ whole genome shotgun (WGS) entry which is preliminary data.</text>
</comment>
<evidence type="ECO:0000313" key="7">
    <source>
        <dbReference type="EMBL" id="PSC67762.1"/>
    </source>
</evidence>
<dbReference type="Proteomes" id="UP000239649">
    <property type="component" value="Unassembled WGS sequence"/>
</dbReference>
<evidence type="ECO:0000259" key="6">
    <source>
        <dbReference type="Pfam" id="PF02872"/>
    </source>
</evidence>